<proteinExistence type="predicted"/>
<keyword evidence="1" id="KW-0472">Membrane</keyword>
<dbReference type="InParanoid" id="A0A2I1DPQ4"/>
<keyword evidence="1" id="KW-0812">Transmembrane</keyword>
<dbReference type="EMBL" id="MXAV01000006">
    <property type="protein sequence ID" value="PKY11819.1"/>
    <property type="molecule type" value="Genomic_DNA"/>
</dbReference>
<dbReference type="AlphaFoldDB" id="A0A2I1DPQ4"/>
<feature type="transmembrane region" description="Helical" evidence="1">
    <location>
        <begin position="6"/>
        <end position="26"/>
    </location>
</feature>
<keyword evidence="3" id="KW-1185">Reference proteome</keyword>
<evidence type="ECO:0000313" key="3">
    <source>
        <dbReference type="Proteomes" id="UP000234329"/>
    </source>
</evidence>
<name>A0A2I1DPQ4_9PROT</name>
<dbReference type="Proteomes" id="UP000234329">
    <property type="component" value="Unassembled WGS sequence"/>
</dbReference>
<evidence type="ECO:0000313" key="2">
    <source>
        <dbReference type="EMBL" id="PKY11819.1"/>
    </source>
</evidence>
<sequence length="68" mass="8106">MDNIMIFKILLVVFIILSGAIIRWVVKKDFDKNWERTDALRKEKIAMVRRTREVLDQIAERSSDEGQR</sequence>
<evidence type="ECO:0000256" key="1">
    <source>
        <dbReference type="SAM" id="Phobius"/>
    </source>
</evidence>
<protein>
    <submittedName>
        <fullName evidence="2">Uncharacterized protein</fullName>
    </submittedName>
</protein>
<keyword evidence="1" id="KW-1133">Transmembrane helix</keyword>
<organism evidence="2 3">
    <name type="scientific">Acidithiobacillus marinus</name>
    <dbReference type="NCBI Taxonomy" id="187490"/>
    <lineage>
        <taxon>Bacteria</taxon>
        <taxon>Pseudomonadati</taxon>
        <taxon>Pseudomonadota</taxon>
        <taxon>Acidithiobacillia</taxon>
        <taxon>Acidithiobacillales</taxon>
        <taxon>Acidithiobacillaceae</taxon>
        <taxon>Acidithiobacillus</taxon>
    </lineage>
</organism>
<dbReference type="RefSeq" id="WP_101536789.1">
    <property type="nucleotide sequence ID" value="NZ_MXAV01000006.1"/>
</dbReference>
<reference evidence="2 3" key="1">
    <citation type="submission" date="2017-03" db="EMBL/GenBank/DDBJ databases">
        <title>Draft genime sequence of the acidophilic sulfur-oxidizing bacterium Acidithiobacillus sp. SH, isolated from seawater.</title>
        <authorList>
            <person name="Sharmin S."/>
            <person name="Tokuhisa M."/>
            <person name="Kanao T."/>
            <person name="Kamimura K."/>
        </authorList>
    </citation>
    <scope>NUCLEOTIDE SEQUENCE [LARGE SCALE GENOMIC DNA]</scope>
    <source>
        <strain evidence="2 3">SH</strain>
    </source>
</reference>
<comment type="caution">
    <text evidence="2">The sequence shown here is derived from an EMBL/GenBank/DDBJ whole genome shotgun (WGS) entry which is preliminary data.</text>
</comment>
<gene>
    <name evidence="2" type="ORF">B1757_02335</name>
</gene>
<accession>A0A2I1DPQ4</accession>